<reference evidence="2" key="1">
    <citation type="journal article" date="2019" name="bioRxiv">
        <title>The Genome of the Zebra Mussel, Dreissena polymorpha: A Resource for Invasive Species Research.</title>
        <authorList>
            <person name="McCartney M.A."/>
            <person name="Auch B."/>
            <person name="Kono T."/>
            <person name="Mallez S."/>
            <person name="Zhang Y."/>
            <person name="Obille A."/>
            <person name="Becker A."/>
            <person name="Abrahante J.E."/>
            <person name="Garbe J."/>
            <person name="Badalamenti J.P."/>
            <person name="Herman A."/>
            <person name="Mangelson H."/>
            <person name="Liachko I."/>
            <person name="Sullivan S."/>
            <person name="Sone E.D."/>
            <person name="Koren S."/>
            <person name="Silverstein K.A.T."/>
            <person name="Beckman K.B."/>
            <person name="Gohl D.M."/>
        </authorList>
    </citation>
    <scope>NUCLEOTIDE SEQUENCE</scope>
    <source>
        <strain evidence="2">Duluth1</strain>
        <tissue evidence="2">Whole animal</tissue>
    </source>
</reference>
<comment type="caution">
    <text evidence="2">The sequence shown here is derived from an EMBL/GenBank/DDBJ whole genome shotgun (WGS) entry which is preliminary data.</text>
</comment>
<accession>A0A9D4D4H8</accession>
<evidence type="ECO:0000259" key="1">
    <source>
        <dbReference type="Pfam" id="PF00024"/>
    </source>
</evidence>
<gene>
    <name evidence="2" type="ORF">DPMN_044436</name>
</gene>
<reference evidence="2" key="2">
    <citation type="submission" date="2020-11" db="EMBL/GenBank/DDBJ databases">
        <authorList>
            <person name="McCartney M.A."/>
            <person name="Auch B."/>
            <person name="Kono T."/>
            <person name="Mallez S."/>
            <person name="Becker A."/>
            <person name="Gohl D.M."/>
            <person name="Silverstein K.A.T."/>
            <person name="Koren S."/>
            <person name="Bechman K.B."/>
            <person name="Herman A."/>
            <person name="Abrahante J.E."/>
            <person name="Garbe J."/>
        </authorList>
    </citation>
    <scope>NUCLEOTIDE SEQUENCE</scope>
    <source>
        <strain evidence="2">Duluth1</strain>
        <tissue evidence="2">Whole animal</tissue>
    </source>
</reference>
<dbReference type="SUPFAM" id="SSF57414">
    <property type="entry name" value="Hairpin loop containing domain-like"/>
    <property type="match status" value="1"/>
</dbReference>
<sequence length="69" mass="7497">MVGCPDGEPVMILQADRLLECVRQCNNIAACKSFSFADRKCELLNASIVPGQGSGCYAKYPGIITRLLF</sequence>
<evidence type="ECO:0000313" key="2">
    <source>
        <dbReference type="EMBL" id="KAH3737839.1"/>
    </source>
</evidence>
<keyword evidence="3" id="KW-1185">Reference proteome</keyword>
<evidence type="ECO:0000313" key="3">
    <source>
        <dbReference type="Proteomes" id="UP000828390"/>
    </source>
</evidence>
<dbReference type="AlphaFoldDB" id="A0A9D4D4H8"/>
<proteinExistence type="predicted"/>
<dbReference type="Pfam" id="PF00024">
    <property type="entry name" value="PAN_1"/>
    <property type="match status" value="1"/>
</dbReference>
<dbReference type="EMBL" id="JAIWYP010000011">
    <property type="protein sequence ID" value="KAH3737839.1"/>
    <property type="molecule type" value="Genomic_DNA"/>
</dbReference>
<name>A0A9D4D4H8_DREPO</name>
<feature type="domain" description="Apple" evidence="1">
    <location>
        <begin position="10"/>
        <end position="48"/>
    </location>
</feature>
<organism evidence="2 3">
    <name type="scientific">Dreissena polymorpha</name>
    <name type="common">Zebra mussel</name>
    <name type="synonym">Mytilus polymorpha</name>
    <dbReference type="NCBI Taxonomy" id="45954"/>
    <lineage>
        <taxon>Eukaryota</taxon>
        <taxon>Metazoa</taxon>
        <taxon>Spiralia</taxon>
        <taxon>Lophotrochozoa</taxon>
        <taxon>Mollusca</taxon>
        <taxon>Bivalvia</taxon>
        <taxon>Autobranchia</taxon>
        <taxon>Heteroconchia</taxon>
        <taxon>Euheterodonta</taxon>
        <taxon>Imparidentia</taxon>
        <taxon>Neoheterodontei</taxon>
        <taxon>Myida</taxon>
        <taxon>Dreissenoidea</taxon>
        <taxon>Dreissenidae</taxon>
        <taxon>Dreissena</taxon>
    </lineage>
</organism>
<dbReference type="Proteomes" id="UP000828390">
    <property type="component" value="Unassembled WGS sequence"/>
</dbReference>
<dbReference type="InterPro" id="IPR003609">
    <property type="entry name" value="Pan_app"/>
</dbReference>
<protein>
    <recommendedName>
        <fullName evidence="1">Apple domain-containing protein</fullName>
    </recommendedName>
</protein>